<name>A0A8S1TVM1_PAROT</name>
<sequence>MKFKLLFVNFILSSSKDMPDLEFLKQTPVIMLNDNNWDAVTHLGNEGLEKPWLSQNGQNLGRNGINPTMALQTLVRWIRFNLHQQSYNQELIGDRIGITKYPTFVIFDTDNKMYFYKDKIINQSLESTNIGNFTRFVDEKKYLHLEPYDTPKEIDHFKKWLRRIFSLKMVPVYVVVAFYSSFDILIHLWQQAGEEGQIRSQKSNIRMIQKIIRVIRKGGVPQEKKRLILLIGQYSYNTLFSFTSQYNNQNTNLKTNIQFDFL</sequence>
<protein>
    <submittedName>
        <fullName evidence="1">Uncharacterized protein</fullName>
    </submittedName>
</protein>
<evidence type="ECO:0000313" key="2">
    <source>
        <dbReference type="Proteomes" id="UP000683925"/>
    </source>
</evidence>
<keyword evidence="2" id="KW-1185">Reference proteome</keyword>
<gene>
    <name evidence="1" type="ORF">POCTA_138.1.T0300032</name>
</gene>
<evidence type="ECO:0000313" key="1">
    <source>
        <dbReference type="EMBL" id="CAD8154946.1"/>
    </source>
</evidence>
<organism evidence="1 2">
    <name type="scientific">Paramecium octaurelia</name>
    <dbReference type="NCBI Taxonomy" id="43137"/>
    <lineage>
        <taxon>Eukaryota</taxon>
        <taxon>Sar</taxon>
        <taxon>Alveolata</taxon>
        <taxon>Ciliophora</taxon>
        <taxon>Intramacronucleata</taxon>
        <taxon>Oligohymenophorea</taxon>
        <taxon>Peniculida</taxon>
        <taxon>Parameciidae</taxon>
        <taxon>Paramecium</taxon>
    </lineage>
</organism>
<accession>A0A8S1TVM1</accession>
<reference evidence="1" key="1">
    <citation type="submission" date="2021-01" db="EMBL/GenBank/DDBJ databases">
        <authorList>
            <consortium name="Genoscope - CEA"/>
            <person name="William W."/>
        </authorList>
    </citation>
    <scope>NUCLEOTIDE SEQUENCE</scope>
</reference>
<dbReference type="Proteomes" id="UP000683925">
    <property type="component" value="Unassembled WGS sequence"/>
</dbReference>
<dbReference type="OrthoDB" id="7869097at2759"/>
<dbReference type="EMBL" id="CAJJDP010000030">
    <property type="protein sequence ID" value="CAD8154946.1"/>
    <property type="molecule type" value="Genomic_DNA"/>
</dbReference>
<proteinExistence type="predicted"/>
<comment type="caution">
    <text evidence="1">The sequence shown here is derived from an EMBL/GenBank/DDBJ whole genome shotgun (WGS) entry which is preliminary data.</text>
</comment>
<dbReference type="AlphaFoldDB" id="A0A8S1TVM1"/>